<feature type="compositionally biased region" description="Basic and acidic residues" evidence="1">
    <location>
        <begin position="44"/>
        <end position="61"/>
    </location>
</feature>
<proteinExistence type="predicted"/>
<name>Q7WTS6_9RHOB</name>
<accession>Q7WTS6</accession>
<dbReference type="AlphaFoldDB" id="Q7WTS6"/>
<keyword evidence="2" id="KW-0614">Plasmid</keyword>
<sequence length="100" mass="10990">MQPCKPLGLTGAAKLWTARSCEAREKSSRSASTSPRKPMARSWTRPERPSRGPQRASERPYRPLTCLGTIQTFYGTTCCSGAKSAATRKILGDMNRPTVM</sequence>
<organism evidence="2">
    <name type="scientific">Paracoccus methylutens</name>
    <dbReference type="NCBI Taxonomy" id="135742"/>
    <lineage>
        <taxon>Bacteria</taxon>
        <taxon>Pseudomonadati</taxon>
        <taxon>Pseudomonadota</taxon>
        <taxon>Alphaproteobacteria</taxon>
        <taxon>Rhodobacterales</taxon>
        <taxon>Paracoccaceae</taxon>
        <taxon>Paracoccus</taxon>
    </lineage>
</organism>
<protein>
    <submittedName>
        <fullName evidence="2">Uncharacterized protein</fullName>
    </submittedName>
</protein>
<evidence type="ECO:0000313" key="2">
    <source>
        <dbReference type="EMBL" id="AAQ19959.1"/>
    </source>
</evidence>
<feature type="region of interest" description="Disordered" evidence="1">
    <location>
        <begin position="20"/>
        <end position="61"/>
    </location>
</feature>
<evidence type="ECO:0000256" key="1">
    <source>
        <dbReference type="SAM" id="MobiDB-lite"/>
    </source>
</evidence>
<reference evidence="2" key="1">
    <citation type="journal article" date="2004" name="Curr. Microbiol.">
        <title>Genetic organization of the basic replicon of plasmid pMTH4 of a facultatively methylotrophic bacterium Paracoccus methylutens DM12.</title>
        <authorList>
            <person name="Szymanik M."/>
            <person name="Bartosik D."/>
            <person name="Wlodarczyk M."/>
        </authorList>
    </citation>
    <scope>NUCLEOTIDE SEQUENCE</scope>
    <source>
        <strain evidence="2">DM12</strain>
        <plasmid evidence="2">pMTH4</plasmid>
    </source>
</reference>
<geneLocation type="plasmid" evidence="2">
    <name>pMTH4</name>
</geneLocation>
<dbReference type="EMBL" id="AY337272">
    <property type="protein sequence ID" value="AAQ19959.1"/>
    <property type="molecule type" value="Genomic_DNA"/>
</dbReference>